<comment type="caution">
    <text evidence="2">The sequence shown here is derived from an EMBL/GenBank/DDBJ whole genome shotgun (WGS) entry which is preliminary data.</text>
</comment>
<dbReference type="GO" id="GO:0016747">
    <property type="term" value="F:acyltransferase activity, transferring groups other than amino-acyl groups"/>
    <property type="evidence" value="ECO:0007669"/>
    <property type="project" value="InterPro"/>
</dbReference>
<dbReference type="SUPFAM" id="SSF55729">
    <property type="entry name" value="Acyl-CoA N-acyltransferases (Nat)"/>
    <property type="match status" value="1"/>
</dbReference>
<reference evidence="2" key="1">
    <citation type="journal article" date="2021" name="ISME J.">
        <title>Mercury methylation by metabolically versatile and cosmopolitan marine bacteria.</title>
        <authorList>
            <person name="Lin H."/>
            <person name="Ascher D.B."/>
            <person name="Myung Y."/>
            <person name="Lamborg C.H."/>
            <person name="Hallam S.J."/>
            <person name="Gionfriddo C.M."/>
            <person name="Holt K.E."/>
            <person name="Moreau J.W."/>
        </authorList>
    </citation>
    <scope>NUCLEOTIDE SEQUENCE</scope>
    <source>
        <strain evidence="2">SI075_bin30</strain>
    </source>
</reference>
<protein>
    <submittedName>
        <fullName evidence="2">GNAT family N-acetyltransferase</fullName>
    </submittedName>
</protein>
<dbReference type="EMBL" id="JABJNZ010000012">
    <property type="protein sequence ID" value="MBT4870024.1"/>
    <property type="molecule type" value="Genomic_DNA"/>
</dbReference>
<dbReference type="PROSITE" id="PS51186">
    <property type="entry name" value="GNAT"/>
    <property type="match status" value="1"/>
</dbReference>
<feature type="domain" description="N-acetyltransferase" evidence="1">
    <location>
        <begin position="1"/>
        <end position="155"/>
    </location>
</feature>
<dbReference type="AlphaFoldDB" id="A0A8T5GD16"/>
<dbReference type="InterPro" id="IPR051531">
    <property type="entry name" value="N-acetyltransferase"/>
</dbReference>
<evidence type="ECO:0000313" key="2">
    <source>
        <dbReference type="EMBL" id="MBT4870024.1"/>
    </source>
</evidence>
<sequence length="163" mass="19446">MKLREVKIEDANFLFKTKQDKEFQKYLPDMLIPKTLKEEEKEIKDAIRLSKKEQWFYFILEEKNERIGYVDIYKINKKHKRCSVGYGIAKKHCNKGYATKALKLALTKIIELKLHTIEATTNPKNIVSQRVLLNNGFTKIGLMKDYYYSKGKYIDRILYWKVI</sequence>
<dbReference type="Proteomes" id="UP000722459">
    <property type="component" value="Unassembled WGS sequence"/>
</dbReference>
<proteinExistence type="predicted"/>
<name>A0A8T5GD16_9ARCH</name>
<dbReference type="InterPro" id="IPR016181">
    <property type="entry name" value="Acyl_CoA_acyltransferase"/>
</dbReference>
<dbReference type="Pfam" id="PF13302">
    <property type="entry name" value="Acetyltransf_3"/>
    <property type="match status" value="1"/>
</dbReference>
<evidence type="ECO:0000313" key="3">
    <source>
        <dbReference type="Proteomes" id="UP000722459"/>
    </source>
</evidence>
<dbReference type="PANTHER" id="PTHR43792">
    <property type="entry name" value="GNAT FAMILY, PUTATIVE (AFU_ORTHOLOGUE AFUA_3G00765)-RELATED-RELATED"/>
    <property type="match status" value="1"/>
</dbReference>
<dbReference type="PANTHER" id="PTHR43792:SF1">
    <property type="entry name" value="N-ACETYLTRANSFERASE DOMAIN-CONTAINING PROTEIN"/>
    <property type="match status" value="1"/>
</dbReference>
<organism evidence="2 3">
    <name type="scientific">Candidatus Iainarchaeum sp</name>
    <dbReference type="NCBI Taxonomy" id="3101447"/>
    <lineage>
        <taxon>Archaea</taxon>
        <taxon>Candidatus Iainarchaeota</taxon>
        <taxon>Candidatus Iainarchaeia</taxon>
        <taxon>Candidatus Iainarchaeales</taxon>
        <taxon>Candidatus Iainarchaeaceae</taxon>
        <taxon>Candidatus Iainarchaeum</taxon>
    </lineage>
</organism>
<dbReference type="Gene3D" id="3.40.630.30">
    <property type="match status" value="1"/>
</dbReference>
<dbReference type="InterPro" id="IPR000182">
    <property type="entry name" value="GNAT_dom"/>
</dbReference>
<accession>A0A8T5GD16</accession>
<gene>
    <name evidence="2" type="ORF">HON47_00420</name>
</gene>
<evidence type="ECO:0000259" key="1">
    <source>
        <dbReference type="PROSITE" id="PS51186"/>
    </source>
</evidence>